<feature type="compositionally biased region" description="Polar residues" evidence="1">
    <location>
        <begin position="286"/>
        <end position="296"/>
    </location>
</feature>
<protein>
    <submittedName>
        <fullName evidence="2">Uncharacterized protein</fullName>
    </submittedName>
</protein>
<proteinExistence type="predicted"/>
<organism evidence="2 3">
    <name type="scientific">Panicum virgatum</name>
    <name type="common">Blackwell switchgrass</name>
    <dbReference type="NCBI Taxonomy" id="38727"/>
    <lineage>
        <taxon>Eukaryota</taxon>
        <taxon>Viridiplantae</taxon>
        <taxon>Streptophyta</taxon>
        <taxon>Embryophyta</taxon>
        <taxon>Tracheophyta</taxon>
        <taxon>Spermatophyta</taxon>
        <taxon>Magnoliopsida</taxon>
        <taxon>Liliopsida</taxon>
        <taxon>Poales</taxon>
        <taxon>Poaceae</taxon>
        <taxon>PACMAD clade</taxon>
        <taxon>Panicoideae</taxon>
        <taxon>Panicodae</taxon>
        <taxon>Paniceae</taxon>
        <taxon>Panicinae</taxon>
        <taxon>Panicum</taxon>
        <taxon>Panicum sect. Hiantes</taxon>
    </lineage>
</organism>
<dbReference type="Proteomes" id="UP000823388">
    <property type="component" value="Chromosome 7K"/>
</dbReference>
<name>A0A8T0QCM1_PANVG</name>
<comment type="caution">
    <text evidence="2">The sequence shown here is derived from an EMBL/GenBank/DDBJ whole genome shotgun (WGS) entry which is preliminary data.</text>
</comment>
<sequence length="338" mass="37556">MANFYREHLTIFDELEVGYNIRRFFGRTVLVTPAPSPEAPLPIPGQIHRSALRDVVLQNTGVELLLESVSCYLTGYLLLSRSPEEATRILAAPFIRIGEHVLALAPWTPSFGAIEIPYDEQLPQQPLTPARRRPSPQNRVRLHLVISGLPLHLFAQSQLVLSRVFANICQLRDIERDTSDYSLGANTFAELESIPRIVYVGIQKVGQSGPYVQLWPFWIQPYHLPPADPQAVEQHENDLREVRVRLCLYPQPAPCQGAGPSGQGGAQGQQRVQLCLIEEYEDSPSPREQGSGSTIVEETPPDSPSEGTELDLKAYGDDEDSGNYEGPTQIVSTQGDKE</sequence>
<dbReference type="EMBL" id="CM029049">
    <property type="protein sequence ID" value="KAG2571573.1"/>
    <property type="molecule type" value="Genomic_DNA"/>
</dbReference>
<evidence type="ECO:0000313" key="3">
    <source>
        <dbReference type="Proteomes" id="UP000823388"/>
    </source>
</evidence>
<accession>A0A8T0QCM1</accession>
<evidence type="ECO:0000313" key="2">
    <source>
        <dbReference type="EMBL" id="KAG2571573.1"/>
    </source>
</evidence>
<feature type="region of interest" description="Disordered" evidence="1">
    <location>
        <begin position="282"/>
        <end position="338"/>
    </location>
</feature>
<gene>
    <name evidence="2" type="ORF">PVAP13_7KG133300</name>
</gene>
<dbReference type="AlphaFoldDB" id="A0A8T0QCM1"/>
<evidence type="ECO:0000256" key="1">
    <source>
        <dbReference type="SAM" id="MobiDB-lite"/>
    </source>
</evidence>
<keyword evidence="3" id="KW-1185">Reference proteome</keyword>
<feature type="compositionally biased region" description="Polar residues" evidence="1">
    <location>
        <begin position="329"/>
        <end position="338"/>
    </location>
</feature>
<reference evidence="2" key="1">
    <citation type="submission" date="2020-05" db="EMBL/GenBank/DDBJ databases">
        <title>WGS assembly of Panicum virgatum.</title>
        <authorList>
            <person name="Lovell J.T."/>
            <person name="Jenkins J."/>
            <person name="Shu S."/>
            <person name="Juenger T.E."/>
            <person name="Schmutz J."/>
        </authorList>
    </citation>
    <scope>NUCLEOTIDE SEQUENCE</scope>
    <source>
        <strain evidence="2">AP13</strain>
    </source>
</reference>